<dbReference type="EMBL" id="GG657971">
    <property type="protein sequence ID" value="EFS20873.1"/>
    <property type="molecule type" value="Genomic_DNA"/>
</dbReference>
<sequence>MMYYSIKKNGEIIAILEFKELLKDRNHNLLREMKGDIEIKEISEERAISLFRQNKGLCKENKTREKLEEKVFILEMIEKIKQQLVVEKDMDLILPEKAQRFLPQIQQELLKQGITLSHPIQECIHDIDPLCKFQSKLKREKTRGRDGGIGRDRGEESC</sequence>
<organism evidence="1 2">
    <name type="scientific">Fusobacterium gonidiaformans 3-1-5R</name>
    <dbReference type="NCBI Taxonomy" id="469605"/>
    <lineage>
        <taxon>Bacteria</taxon>
        <taxon>Fusobacteriati</taxon>
        <taxon>Fusobacteriota</taxon>
        <taxon>Fusobacteriia</taxon>
        <taxon>Fusobacteriales</taxon>
        <taxon>Fusobacteriaceae</taxon>
        <taxon>Fusobacterium</taxon>
    </lineage>
</organism>
<dbReference type="OrthoDB" id="9929899at2"/>
<protein>
    <submittedName>
        <fullName evidence="1">Uncharacterized protein</fullName>
    </submittedName>
</protein>
<dbReference type="AlphaFoldDB" id="E5BFJ2"/>
<proteinExistence type="predicted"/>
<gene>
    <name evidence="1" type="ORF">FSBG_00370</name>
</gene>
<keyword evidence="2" id="KW-1185">Reference proteome</keyword>
<reference evidence="1 2" key="1">
    <citation type="submission" date="2009-02" db="EMBL/GenBank/DDBJ databases">
        <title>The Genome Sequence of Fusobacterium sp. 3_1_5R.</title>
        <authorList>
            <consortium name="The Broad Institute Genome Sequencing Platform"/>
            <person name="Ward D."/>
            <person name="Young S.K."/>
            <person name="Kodira C.D."/>
            <person name="Zeng Q."/>
            <person name="Koehrsen M."/>
            <person name="Alvarado L."/>
            <person name="Berlin A."/>
            <person name="Borenstein D."/>
            <person name="Chen Z."/>
            <person name="Engels R."/>
            <person name="Freedman E."/>
            <person name="Gellesch M."/>
            <person name="Goldberg J."/>
            <person name="Griggs A."/>
            <person name="Gujja S."/>
            <person name="Heiman D."/>
            <person name="Hepburn T."/>
            <person name="Howarth C."/>
            <person name="Jen D."/>
            <person name="Larson L."/>
            <person name="Lewis B."/>
            <person name="Mehta T."/>
            <person name="Park D."/>
            <person name="Pearson M."/>
            <person name="Roberts A."/>
            <person name="Saif S."/>
            <person name="Shea T."/>
            <person name="Shenoy N."/>
            <person name="Sisk P."/>
            <person name="Stolte C."/>
            <person name="Sykes S."/>
            <person name="Walk T."/>
            <person name="White J."/>
            <person name="Yandava C."/>
            <person name="Allen-Vercoe E."/>
            <person name="Strauss J."/>
            <person name="Ambrose C."/>
            <person name="Lander E."/>
            <person name="Nusbaum C."/>
            <person name="Galagan J."/>
            <person name="Birren B."/>
        </authorList>
    </citation>
    <scope>NUCLEOTIDE SEQUENCE [LARGE SCALE GENOMIC DNA]</scope>
    <source>
        <strain evidence="1 2">3_1_5R</strain>
    </source>
</reference>
<dbReference type="Proteomes" id="UP000002975">
    <property type="component" value="Unassembled WGS sequence"/>
</dbReference>
<accession>E5BFJ2</accession>
<name>E5BFJ2_9FUSO</name>
<dbReference type="RefSeq" id="WP_008800948.1">
    <property type="nucleotide sequence ID" value="NZ_GG657971.1"/>
</dbReference>
<dbReference type="HOGENOM" id="CLU_1684015_0_0_0"/>
<dbReference type="BioCyc" id="FSP469605-HMP:GTSP-373-MONOMER"/>
<evidence type="ECO:0000313" key="2">
    <source>
        <dbReference type="Proteomes" id="UP000002975"/>
    </source>
</evidence>
<evidence type="ECO:0000313" key="1">
    <source>
        <dbReference type="EMBL" id="EFS20873.1"/>
    </source>
</evidence>